<name>A0AAD6Q4N9_9ROSI</name>
<reference evidence="2" key="1">
    <citation type="journal article" date="2023" name="Mol. Ecol. Resour.">
        <title>Chromosome-level genome assembly of a triploid poplar Populus alba 'Berolinensis'.</title>
        <authorList>
            <person name="Chen S."/>
            <person name="Yu Y."/>
            <person name="Wang X."/>
            <person name="Wang S."/>
            <person name="Zhang T."/>
            <person name="Zhou Y."/>
            <person name="He R."/>
            <person name="Meng N."/>
            <person name="Wang Y."/>
            <person name="Liu W."/>
            <person name="Liu Z."/>
            <person name="Liu J."/>
            <person name="Guo Q."/>
            <person name="Huang H."/>
            <person name="Sederoff R.R."/>
            <person name="Wang G."/>
            <person name="Qu G."/>
            <person name="Chen S."/>
        </authorList>
    </citation>
    <scope>NUCLEOTIDE SEQUENCE</scope>
    <source>
        <strain evidence="2">SC-2020</strain>
    </source>
</reference>
<evidence type="ECO:0000256" key="1">
    <source>
        <dbReference type="SAM" id="SignalP"/>
    </source>
</evidence>
<gene>
    <name evidence="2" type="ORF">NC653_027325</name>
</gene>
<keyword evidence="1" id="KW-0732">Signal</keyword>
<dbReference type="Proteomes" id="UP001164929">
    <property type="component" value="Chromosome 11"/>
</dbReference>
<evidence type="ECO:0008006" key="4">
    <source>
        <dbReference type="Google" id="ProtNLM"/>
    </source>
</evidence>
<comment type="caution">
    <text evidence="2">The sequence shown here is derived from an EMBL/GenBank/DDBJ whole genome shotgun (WGS) entry which is preliminary data.</text>
</comment>
<protein>
    <recommendedName>
        <fullName evidence="4">Secreted protein</fullName>
    </recommendedName>
</protein>
<feature type="chain" id="PRO_5041982989" description="Secreted protein" evidence="1">
    <location>
        <begin position="27"/>
        <end position="82"/>
    </location>
</feature>
<evidence type="ECO:0000313" key="3">
    <source>
        <dbReference type="Proteomes" id="UP001164929"/>
    </source>
</evidence>
<evidence type="ECO:0000313" key="2">
    <source>
        <dbReference type="EMBL" id="KAJ6979134.1"/>
    </source>
</evidence>
<proteinExistence type="predicted"/>
<keyword evidence="3" id="KW-1185">Reference proteome</keyword>
<dbReference type="EMBL" id="JAQIZT010000011">
    <property type="protein sequence ID" value="KAJ6979134.1"/>
    <property type="molecule type" value="Genomic_DNA"/>
</dbReference>
<dbReference type="AlphaFoldDB" id="A0AAD6Q4N9"/>
<sequence>MFLLPSTLRFLSLWMICASCFSSMLSKSYKEMLMQRVVERGNDRGMRSCNAMYHEKYTRINGDPKMVIFLSRGVCGKRPYCL</sequence>
<accession>A0AAD6Q4N9</accession>
<feature type="signal peptide" evidence="1">
    <location>
        <begin position="1"/>
        <end position="26"/>
    </location>
</feature>
<organism evidence="2 3">
    <name type="scientific">Populus alba x Populus x berolinensis</name>
    <dbReference type="NCBI Taxonomy" id="444605"/>
    <lineage>
        <taxon>Eukaryota</taxon>
        <taxon>Viridiplantae</taxon>
        <taxon>Streptophyta</taxon>
        <taxon>Embryophyta</taxon>
        <taxon>Tracheophyta</taxon>
        <taxon>Spermatophyta</taxon>
        <taxon>Magnoliopsida</taxon>
        <taxon>eudicotyledons</taxon>
        <taxon>Gunneridae</taxon>
        <taxon>Pentapetalae</taxon>
        <taxon>rosids</taxon>
        <taxon>fabids</taxon>
        <taxon>Malpighiales</taxon>
        <taxon>Salicaceae</taxon>
        <taxon>Saliceae</taxon>
        <taxon>Populus</taxon>
    </lineage>
</organism>